<evidence type="ECO:0000256" key="3">
    <source>
        <dbReference type="ARBA" id="ARBA00004236"/>
    </source>
</evidence>
<keyword evidence="6" id="KW-0808">Transferase</keyword>
<keyword evidence="14" id="KW-1185">Reference proteome</keyword>
<dbReference type="GO" id="GO:0000155">
    <property type="term" value="F:phosphorelay sensor kinase activity"/>
    <property type="evidence" value="ECO:0007669"/>
    <property type="project" value="InterPro"/>
</dbReference>
<dbReference type="EMBL" id="CABWIE010000017">
    <property type="protein sequence ID" value="VWL94073.1"/>
    <property type="molecule type" value="Genomic_DNA"/>
</dbReference>
<dbReference type="Proteomes" id="UP000361836">
    <property type="component" value="Unassembled WGS sequence"/>
</dbReference>
<dbReference type="EC" id="2.7.13.3" evidence="4"/>
<evidence type="ECO:0000256" key="7">
    <source>
        <dbReference type="ARBA" id="ARBA00022692"/>
    </source>
</evidence>
<evidence type="ECO:0000313" key="14">
    <source>
        <dbReference type="Proteomes" id="UP000361836"/>
    </source>
</evidence>
<keyword evidence="5" id="KW-0597">Phosphoprotein</keyword>
<reference evidence="13 14" key="1">
    <citation type="submission" date="2019-10" db="EMBL/GenBank/DDBJ databases">
        <authorList>
            <person name="Wolf R A."/>
        </authorList>
    </citation>
    <scope>NUCLEOTIDE SEQUENCE [LARGE SCALE GENOMIC DNA]</scope>
    <source>
        <strain evidence="13">Collinsella_aerofaciens_MC2</strain>
    </source>
</reference>
<dbReference type="RefSeq" id="WP_152076312.1">
    <property type="nucleotide sequence ID" value="NZ_CAAKNU010000017.1"/>
</dbReference>
<dbReference type="InterPro" id="IPR036097">
    <property type="entry name" value="HisK_dim/P_sf"/>
</dbReference>
<keyword evidence="8 13" id="KW-0418">Kinase</keyword>
<name>A0A5K1IXY0_9ACTN</name>
<dbReference type="Gene3D" id="6.10.340.10">
    <property type="match status" value="1"/>
</dbReference>
<evidence type="ECO:0000256" key="2">
    <source>
        <dbReference type="ARBA" id="ARBA00004141"/>
    </source>
</evidence>
<comment type="catalytic activity">
    <reaction evidence="1">
        <text>ATP + protein L-histidine = ADP + protein N-phospho-L-histidine.</text>
        <dbReference type="EC" id="2.7.13.3"/>
    </reaction>
</comment>
<dbReference type="PROSITE" id="PS50885">
    <property type="entry name" value="HAMP"/>
    <property type="match status" value="1"/>
</dbReference>
<dbReference type="Pfam" id="PF00512">
    <property type="entry name" value="HisKA"/>
    <property type="match status" value="1"/>
</dbReference>
<dbReference type="PANTHER" id="PTHR45528:SF8">
    <property type="entry name" value="HISTIDINE KINASE"/>
    <property type="match status" value="1"/>
</dbReference>
<dbReference type="InterPro" id="IPR003660">
    <property type="entry name" value="HAMP_dom"/>
</dbReference>
<feature type="transmembrane region" description="Helical" evidence="11">
    <location>
        <begin position="171"/>
        <end position="189"/>
    </location>
</feature>
<evidence type="ECO:0000256" key="8">
    <source>
        <dbReference type="ARBA" id="ARBA00022777"/>
    </source>
</evidence>
<dbReference type="InterPro" id="IPR050398">
    <property type="entry name" value="HssS/ArlS-like"/>
</dbReference>
<dbReference type="GO" id="GO:0005886">
    <property type="term" value="C:plasma membrane"/>
    <property type="evidence" value="ECO:0007669"/>
    <property type="project" value="UniProtKB-SubCell"/>
</dbReference>
<dbReference type="SUPFAM" id="SSF47384">
    <property type="entry name" value="Homodimeric domain of signal transducing histidine kinase"/>
    <property type="match status" value="1"/>
</dbReference>
<evidence type="ECO:0000256" key="9">
    <source>
        <dbReference type="ARBA" id="ARBA00022989"/>
    </source>
</evidence>
<keyword evidence="10 11" id="KW-0472">Membrane</keyword>
<evidence type="ECO:0000259" key="12">
    <source>
        <dbReference type="PROSITE" id="PS50885"/>
    </source>
</evidence>
<proteinExistence type="predicted"/>
<evidence type="ECO:0000256" key="10">
    <source>
        <dbReference type="ARBA" id="ARBA00023136"/>
    </source>
</evidence>
<evidence type="ECO:0000256" key="5">
    <source>
        <dbReference type="ARBA" id="ARBA00022553"/>
    </source>
</evidence>
<protein>
    <recommendedName>
        <fullName evidence="4">histidine kinase</fullName>
        <ecNumber evidence="4">2.7.13.3</ecNumber>
    </recommendedName>
</protein>
<feature type="transmembrane region" description="Helical" evidence="11">
    <location>
        <begin position="21"/>
        <end position="41"/>
    </location>
</feature>
<dbReference type="PANTHER" id="PTHR45528">
    <property type="entry name" value="SENSOR HISTIDINE KINASE CPXA"/>
    <property type="match status" value="1"/>
</dbReference>
<comment type="subcellular location">
    <subcellularLocation>
        <location evidence="3">Cell membrane</location>
    </subcellularLocation>
    <subcellularLocation>
        <location evidence="2">Membrane</location>
        <topology evidence="2">Multi-pass membrane protein</topology>
    </subcellularLocation>
</comment>
<feature type="domain" description="HAMP" evidence="12">
    <location>
        <begin position="193"/>
        <end position="245"/>
    </location>
</feature>
<dbReference type="SMART" id="SM00304">
    <property type="entry name" value="HAMP"/>
    <property type="match status" value="1"/>
</dbReference>
<organism evidence="13 14">
    <name type="scientific">Collinsella aerofaciens</name>
    <dbReference type="NCBI Taxonomy" id="74426"/>
    <lineage>
        <taxon>Bacteria</taxon>
        <taxon>Bacillati</taxon>
        <taxon>Actinomycetota</taxon>
        <taxon>Coriobacteriia</taxon>
        <taxon>Coriobacteriales</taxon>
        <taxon>Coriobacteriaceae</taxon>
        <taxon>Collinsella</taxon>
    </lineage>
</organism>
<dbReference type="Gene3D" id="1.10.287.130">
    <property type="match status" value="1"/>
</dbReference>
<dbReference type="InterPro" id="IPR003661">
    <property type="entry name" value="HisK_dim/P_dom"/>
</dbReference>
<evidence type="ECO:0000256" key="6">
    <source>
        <dbReference type="ARBA" id="ARBA00022679"/>
    </source>
</evidence>
<dbReference type="CDD" id="cd00082">
    <property type="entry name" value="HisKA"/>
    <property type="match status" value="1"/>
</dbReference>
<sequence length="336" mass="35865">MSRLRGLDGRIRVPLALVVGRYFVLVLFAALLTVGGPWALFTGAMARGEVLPADWGSTHADETVGDIASAGHLDPDSLSTAYRVAHVSDTGEVLFSDMGEEALASAQTSVSSAIAAGETSVRPGPDVSSGSYARVAAVKLADGTWAAISWDMMPHWADHARDASWPNPQDLWLASTVIGTVLMVVLVALRAARVLTRKMEPLVAAANAVAADDLDRPAGTSGVAEVDDVLAAMERMRVSLKRSLEEQMASEETRRQRMETLAHELKTPLTLIQGNAELLAADLEEGRLQGEQADEARAILDATHRLDAALIDIISAWREGERDGEGRLEPDADSRG</sequence>
<keyword evidence="9 11" id="KW-1133">Transmembrane helix</keyword>
<evidence type="ECO:0000256" key="11">
    <source>
        <dbReference type="SAM" id="Phobius"/>
    </source>
</evidence>
<evidence type="ECO:0000256" key="4">
    <source>
        <dbReference type="ARBA" id="ARBA00012438"/>
    </source>
</evidence>
<dbReference type="AlphaFoldDB" id="A0A5K1IXY0"/>
<evidence type="ECO:0000256" key="1">
    <source>
        <dbReference type="ARBA" id="ARBA00000085"/>
    </source>
</evidence>
<evidence type="ECO:0000313" key="13">
    <source>
        <dbReference type="EMBL" id="VWL94073.1"/>
    </source>
</evidence>
<gene>
    <name evidence="13" type="ORF">KCJAJFAP_02239</name>
</gene>
<keyword evidence="7 11" id="KW-0812">Transmembrane</keyword>
<dbReference type="Pfam" id="PF00672">
    <property type="entry name" value="HAMP"/>
    <property type="match status" value="1"/>
</dbReference>
<dbReference type="SMART" id="SM00388">
    <property type="entry name" value="HisKA"/>
    <property type="match status" value="1"/>
</dbReference>
<accession>A0A5K1IXY0</accession>